<feature type="transmembrane region" description="Helical" evidence="1">
    <location>
        <begin position="15"/>
        <end position="36"/>
    </location>
</feature>
<dbReference type="Proteomes" id="UP000680132">
    <property type="component" value="Unassembled WGS sequence"/>
</dbReference>
<evidence type="ECO:0000256" key="1">
    <source>
        <dbReference type="SAM" id="Phobius"/>
    </source>
</evidence>
<proteinExistence type="predicted"/>
<dbReference type="NCBIfam" id="NF041681">
    <property type="entry name" value="HGxxPAAW"/>
    <property type="match status" value="1"/>
</dbReference>
<accession>A0A939QP67</accession>
<protein>
    <submittedName>
        <fullName evidence="2">Uncharacterized protein</fullName>
    </submittedName>
</protein>
<gene>
    <name evidence="2" type="ORF">J5V96_12060</name>
</gene>
<dbReference type="RefSeq" id="WP_208504083.1">
    <property type="nucleotide sequence ID" value="NZ_JAGFOA010000004.1"/>
</dbReference>
<keyword evidence="1" id="KW-1133">Transmembrane helix</keyword>
<comment type="caution">
    <text evidence="2">The sequence shown here is derived from an EMBL/GenBank/DDBJ whole genome shotgun (WGS) entry which is preliminary data.</text>
</comment>
<dbReference type="AlphaFoldDB" id="A0A939QP67"/>
<name>A0A939QP67_9MICO</name>
<dbReference type="EMBL" id="JAGFOA010000004">
    <property type="protein sequence ID" value="MBO3664240.1"/>
    <property type="molecule type" value="Genomic_DNA"/>
</dbReference>
<keyword evidence="1" id="KW-0472">Membrane</keyword>
<dbReference type="InterPro" id="IPR046550">
    <property type="entry name" value="DUF6704"/>
</dbReference>
<evidence type="ECO:0000313" key="2">
    <source>
        <dbReference type="EMBL" id="MBO3664240.1"/>
    </source>
</evidence>
<keyword evidence="3" id="KW-1185">Reference proteome</keyword>
<sequence>MSNPNGDPGHGHSPAAWTAVIIMLVAISLGTVALFIDQWTLFFVGVALLVIGPIVGWVMTKAGYGVNGTKYQAKGH</sequence>
<evidence type="ECO:0000313" key="3">
    <source>
        <dbReference type="Proteomes" id="UP000680132"/>
    </source>
</evidence>
<keyword evidence="1" id="KW-0812">Transmembrane</keyword>
<organism evidence="2 3">
    <name type="scientific">Microbacterium stercoris</name>
    <dbReference type="NCBI Taxonomy" id="2820289"/>
    <lineage>
        <taxon>Bacteria</taxon>
        <taxon>Bacillati</taxon>
        <taxon>Actinomycetota</taxon>
        <taxon>Actinomycetes</taxon>
        <taxon>Micrococcales</taxon>
        <taxon>Microbacteriaceae</taxon>
        <taxon>Microbacterium</taxon>
    </lineage>
</organism>
<feature type="transmembrane region" description="Helical" evidence="1">
    <location>
        <begin position="41"/>
        <end position="59"/>
    </location>
</feature>
<reference evidence="2" key="1">
    <citation type="submission" date="2021-03" db="EMBL/GenBank/DDBJ databases">
        <title>Microbacterium sp. nov., a novel actinobacterium isolated from cow dung.</title>
        <authorList>
            <person name="Zhang L."/>
        </authorList>
    </citation>
    <scope>NUCLEOTIDE SEQUENCE</scope>
    <source>
        <strain evidence="2">NEAU-LLB</strain>
    </source>
</reference>
<dbReference type="Pfam" id="PF20447">
    <property type="entry name" value="DUF6704"/>
    <property type="match status" value="1"/>
</dbReference>